<feature type="region of interest" description="Disordered" evidence="1">
    <location>
        <begin position="119"/>
        <end position="149"/>
    </location>
</feature>
<evidence type="ECO:0000256" key="1">
    <source>
        <dbReference type="SAM" id="MobiDB-lite"/>
    </source>
</evidence>
<feature type="compositionally biased region" description="Basic and acidic residues" evidence="1">
    <location>
        <begin position="139"/>
        <end position="149"/>
    </location>
</feature>
<dbReference type="OrthoDB" id="143326at2759"/>
<proteinExistence type="predicted"/>
<keyword evidence="3" id="KW-1185">Reference proteome</keyword>
<evidence type="ECO:0000313" key="2">
    <source>
        <dbReference type="EMBL" id="GMF28203.1"/>
    </source>
</evidence>
<accession>A0A9W6X2G1</accession>
<comment type="caution">
    <text evidence="2">The sequence shown here is derived from an EMBL/GenBank/DDBJ whole genome shotgun (WGS) entry which is preliminary data.</text>
</comment>
<reference evidence="2" key="1">
    <citation type="submission" date="2023-04" db="EMBL/GenBank/DDBJ databases">
        <title>Phytophthora fragariaefolia NBRC 109709.</title>
        <authorList>
            <person name="Ichikawa N."/>
            <person name="Sato H."/>
            <person name="Tonouchi N."/>
        </authorList>
    </citation>
    <scope>NUCLEOTIDE SEQUENCE</scope>
    <source>
        <strain evidence="2">NBRC 109709</strain>
    </source>
</reference>
<feature type="compositionally biased region" description="Acidic residues" evidence="1">
    <location>
        <begin position="122"/>
        <end position="138"/>
    </location>
</feature>
<gene>
    <name evidence="2" type="ORF">Pfra01_000578900</name>
</gene>
<dbReference type="AlphaFoldDB" id="A0A9W6X2G1"/>
<name>A0A9W6X2G1_9STRA</name>
<protein>
    <submittedName>
        <fullName evidence="2">Unnamed protein product</fullName>
    </submittedName>
</protein>
<dbReference type="EMBL" id="BSXT01000463">
    <property type="protein sequence ID" value="GMF28203.1"/>
    <property type="molecule type" value="Genomic_DNA"/>
</dbReference>
<organism evidence="2 3">
    <name type="scientific">Phytophthora fragariaefolia</name>
    <dbReference type="NCBI Taxonomy" id="1490495"/>
    <lineage>
        <taxon>Eukaryota</taxon>
        <taxon>Sar</taxon>
        <taxon>Stramenopiles</taxon>
        <taxon>Oomycota</taxon>
        <taxon>Peronosporomycetes</taxon>
        <taxon>Peronosporales</taxon>
        <taxon>Peronosporaceae</taxon>
        <taxon>Phytophthora</taxon>
    </lineage>
</organism>
<sequence length="149" mass="16979">MFCQPADISWNKPVKGELRSLWIDRLKEQLVSYKQGASERLRKKTELEDEIFCIQKTLDQANANMADWIMSCWEKLSADTIISGFSKAGLVADTRVTNPDHEKEVDIDGLVEELERHHIAEEEVTSEDDIGSEVSSEDNDSRYADIDSE</sequence>
<evidence type="ECO:0000313" key="3">
    <source>
        <dbReference type="Proteomes" id="UP001165121"/>
    </source>
</evidence>
<dbReference type="Proteomes" id="UP001165121">
    <property type="component" value="Unassembled WGS sequence"/>
</dbReference>